<feature type="compositionally biased region" description="Basic and acidic residues" evidence="1">
    <location>
        <begin position="66"/>
        <end position="75"/>
    </location>
</feature>
<evidence type="ECO:0000313" key="3">
    <source>
        <dbReference type="Proteomes" id="UP001221898"/>
    </source>
</evidence>
<proteinExistence type="predicted"/>
<sequence>MCVLELCGESVQKLAAMVQLWQEKEAALQQKIAQEEAQHLQMREYKNTMLVLMLPIFPPGGIPQKGRSDQVKDELQDGAQQHCRKLPQKRA</sequence>
<dbReference type="EMBL" id="JAINUG010000127">
    <property type="protein sequence ID" value="KAJ8394368.1"/>
    <property type="molecule type" value="Genomic_DNA"/>
</dbReference>
<name>A0AAD7S1X0_9TELE</name>
<dbReference type="AlphaFoldDB" id="A0AAD7S1X0"/>
<feature type="compositionally biased region" description="Basic residues" evidence="1">
    <location>
        <begin position="82"/>
        <end position="91"/>
    </location>
</feature>
<protein>
    <submittedName>
        <fullName evidence="2">Uncharacterized protein</fullName>
    </submittedName>
</protein>
<comment type="caution">
    <text evidence="2">The sequence shown here is derived from an EMBL/GenBank/DDBJ whole genome shotgun (WGS) entry which is preliminary data.</text>
</comment>
<evidence type="ECO:0000256" key="1">
    <source>
        <dbReference type="SAM" id="MobiDB-lite"/>
    </source>
</evidence>
<gene>
    <name evidence="2" type="ORF">AAFF_G00047750</name>
</gene>
<dbReference type="Proteomes" id="UP001221898">
    <property type="component" value="Unassembled WGS sequence"/>
</dbReference>
<feature type="region of interest" description="Disordered" evidence="1">
    <location>
        <begin position="62"/>
        <end position="91"/>
    </location>
</feature>
<evidence type="ECO:0000313" key="2">
    <source>
        <dbReference type="EMBL" id="KAJ8394368.1"/>
    </source>
</evidence>
<organism evidence="2 3">
    <name type="scientific">Aldrovandia affinis</name>
    <dbReference type="NCBI Taxonomy" id="143900"/>
    <lineage>
        <taxon>Eukaryota</taxon>
        <taxon>Metazoa</taxon>
        <taxon>Chordata</taxon>
        <taxon>Craniata</taxon>
        <taxon>Vertebrata</taxon>
        <taxon>Euteleostomi</taxon>
        <taxon>Actinopterygii</taxon>
        <taxon>Neopterygii</taxon>
        <taxon>Teleostei</taxon>
        <taxon>Notacanthiformes</taxon>
        <taxon>Halosauridae</taxon>
        <taxon>Aldrovandia</taxon>
    </lineage>
</organism>
<accession>A0AAD7S1X0</accession>
<keyword evidence="3" id="KW-1185">Reference proteome</keyword>
<reference evidence="2" key="1">
    <citation type="journal article" date="2023" name="Science">
        <title>Genome structures resolve the early diversification of teleost fishes.</title>
        <authorList>
            <person name="Parey E."/>
            <person name="Louis A."/>
            <person name="Montfort J."/>
            <person name="Bouchez O."/>
            <person name="Roques C."/>
            <person name="Iampietro C."/>
            <person name="Lluch J."/>
            <person name="Castinel A."/>
            <person name="Donnadieu C."/>
            <person name="Desvignes T."/>
            <person name="Floi Bucao C."/>
            <person name="Jouanno E."/>
            <person name="Wen M."/>
            <person name="Mejri S."/>
            <person name="Dirks R."/>
            <person name="Jansen H."/>
            <person name="Henkel C."/>
            <person name="Chen W.J."/>
            <person name="Zahm M."/>
            <person name="Cabau C."/>
            <person name="Klopp C."/>
            <person name="Thompson A.W."/>
            <person name="Robinson-Rechavi M."/>
            <person name="Braasch I."/>
            <person name="Lecointre G."/>
            <person name="Bobe J."/>
            <person name="Postlethwait J.H."/>
            <person name="Berthelot C."/>
            <person name="Roest Crollius H."/>
            <person name="Guiguen Y."/>
        </authorList>
    </citation>
    <scope>NUCLEOTIDE SEQUENCE</scope>
    <source>
        <strain evidence="2">NC1722</strain>
    </source>
</reference>